<gene>
    <name evidence="1" type="ORF">SDC9_30848</name>
</gene>
<dbReference type="AlphaFoldDB" id="A0A644V1V9"/>
<dbReference type="EMBL" id="VSSQ01000196">
    <property type="protein sequence ID" value="MPL84883.1"/>
    <property type="molecule type" value="Genomic_DNA"/>
</dbReference>
<reference evidence="1" key="1">
    <citation type="submission" date="2019-08" db="EMBL/GenBank/DDBJ databases">
        <authorList>
            <person name="Kucharzyk K."/>
            <person name="Murdoch R.W."/>
            <person name="Higgins S."/>
            <person name="Loffler F."/>
        </authorList>
    </citation>
    <scope>NUCLEOTIDE SEQUENCE</scope>
</reference>
<comment type="caution">
    <text evidence="1">The sequence shown here is derived from an EMBL/GenBank/DDBJ whole genome shotgun (WGS) entry which is preliminary data.</text>
</comment>
<evidence type="ECO:0000313" key="1">
    <source>
        <dbReference type="EMBL" id="MPL84883.1"/>
    </source>
</evidence>
<organism evidence="1">
    <name type="scientific">bioreactor metagenome</name>
    <dbReference type="NCBI Taxonomy" id="1076179"/>
    <lineage>
        <taxon>unclassified sequences</taxon>
        <taxon>metagenomes</taxon>
        <taxon>ecological metagenomes</taxon>
    </lineage>
</organism>
<name>A0A644V1V9_9ZZZZ</name>
<proteinExistence type="predicted"/>
<protein>
    <submittedName>
        <fullName evidence="1">Uncharacterized protein</fullName>
    </submittedName>
</protein>
<sequence length="105" mass="12068">MGLFISQRPSGTYNRIVQRTCPLYPIHQSEIILTGDILLTNRADTQFVGFRLRFLHQQLIALSKPIQSQLNGILLILQQSKRPTNLYQLRIQLLPFLIGKQSNPL</sequence>
<accession>A0A644V1V9</accession>